<dbReference type="Pfam" id="PF01923">
    <property type="entry name" value="Cob_adeno_trans"/>
    <property type="match status" value="1"/>
</dbReference>
<keyword evidence="8 14" id="KW-0067">ATP-binding</keyword>
<name>A0ABR8P5K7_9LACO</name>
<comment type="caution">
    <text evidence="16">The sequence shown here is derived from an EMBL/GenBank/DDBJ whole genome shotgun (WGS) entry which is preliminary data.</text>
</comment>
<evidence type="ECO:0000256" key="12">
    <source>
        <dbReference type="ARBA" id="ARBA00048555"/>
    </source>
</evidence>
<evidence type="ECO:0000256" key="14">
    <source>
        <dbReference type="RuleBase" id="RU366026"/>
    </source>
</evidence>
<evidence type="ECO:0000256" key="3">
    <source>
        <dbReference type="ARBA" id="ARBA00012454"/>
    </source>
</evidence>
<dbReference type="PANTHER" id="PTHR12213">
    <property type="entry name" value="CORRINOID ADENOSYLTRANSFERASE"/>
    <property type="match status" value="1"/>
</dbReference>
<evidence type="ECO:0000256" key="8">
    <source>
        <dbReference type="ARBA" id="ARBA00022840"/>
    </source>
</evidence>
<evidence type="ECO:0000313" key="16">
    <source>
        <dbReference type="EMBL" id="MBD5805828.1"/>
    </source>
</evidence>
<evidence type="ECO:0000256" key="5">
    <source>
        <dbReference type="ARBA" id="ARBA00022573"/>
    </source>
</evidence>
<keyword evidence="7 14" id="KW-0547">Nucleotide-binding</keyword>
<feature type="domain" description="Cobalamin adenosyltransferase-like" evidence="15">
    <location>
        <begin position="3"/>
        <end position="169"/>
    </location>
</feature>
<keyword evidence="17" id="KW-1185">Reference proteome</keyword>
<evidence type="ECO:0000256" key="6">
    <source>
        <dbReference type="ARBA" id="ARBA00022679"/>
    </source>
</evidence>
<evidence type="ECO:0000256" key="11">
    <source>
        <dbReference type="ARBA" id="ARBA00033354"/>
    </source>
</evidence>
<evidence type="ECO:0000256" key="9">
    <source>
        <dbReference type="ARBA" id="ARBA00031529"/>
    </source>
</evidence>
<comment type="catalytic activity">
    <reaction evidence="13 14">
        <text>2 cob(II)alamin + reduced [electron-transfer flavoprotein] + 2 ATP = 2 adenosylcob(III)alamin + 2 triphosphate + oxidized [electron-transfer flavoprotein] + 3 H(+)</text>
        <dbReference type="Rhea" id="RHEA:28671"/>
        <dbReference type="Rhea" id="RHEA-COMP:10685"/>
        <dbReference type="Rhea" id="RHEA-COMP:10686"/>
        <dbReference type="ChEBI" id="CHEBI:15378"/>
        <dbReference type="ChEBI" id="CHEBI:16304"/>
        <dbReference type="ChEBI" id="CHEBI:18036"/>
        <dbReference type="ChEBI" id="CHEBI:18408"/>
        <dbReference type="ChEBI" id="CHEBI:30616"/>
        <dbReference type="ChEBI" id="CHEBI:57692"/>
        <dbReference type="ChEBI" id="CHEBI:58307"/>
        <dbReference type="EC" id="2.5.1.17"/>
    </reaction>
</comment>
<evidence type="ECO:0000256" key="13">
    <source>
        <dbReference type="ARBA" id="ARBA00048692"/>
    </source>
</evidence>
<evidence type="ECO:0000256" key="1">
    <source>
        <dbReference type="ARBA" id="ARBA00005121"/>
    </source>
</evidence>
<sequence>MRIYTKNGDQGQTRIIGKKILYKSDARVEAYGEVDELNSWIGYTRSLIGNQTNELSAELEEIQQLLFDCGHDLATPKNDERHPFKFDKAKPTTWLEERIDTYTEKVPTVKKFILPGGTQLASSLHVARTITRRAERRIVLLMQKEEINVDVLTFINRLSDYFFAVARYANYLEQQQDTLYRNSKDVFH</sequence>
<gene>
    <name evidence="16" type="ORF">DTK66_01665</name>
</gene>
<evidence type="ECO:0000256" key="4">
    <source>
        <dbReference type="ARBA" id="ARBA00020963"/>
    </source>
</evidence>
<comment type="similarity">
    <text evidence="2 14">Belongs to the Cob(I)alamin adenosyltransferase family.</text>
</comment>
<dbReference type="InterPro" id="IPR029499">
    <property type="entry name" value="PduO-typ"/>
</dbReference>
<organism evidence="16 17">
    <name type="scientific">Limosilactobacillus walteri</name>
    <dbReference type="NCBI Taxonomy" id="2268022"/>
    <lineage>
        <taxon>Bacteria</taxon>
        <taxon>Bacillati</taxon>
        <taxon>Bacillota</taxon>
        <taxon>Bacilli</taxon>
        <taxon>Lactobacillales</taxon>
        <taxon>Lactobacillaceae</taxon>
        <taxon>Limosilactobacillus</taxon>
    </lineage>
</organism>
<keyword evidence="6 14" id="KW-0808">Transferase</keyword>
<dbReference type="InterPro" id="IPR016030">
    <property type="entry name" value="CblAdoTrfase-like"/>
</dbReference>
<dbReference type="RefSeq" id="WP_191667579.1">
    <property type="nucleotide sequence ID" value="NZ_QORN01000005.1"/>
</dbReference>
<evidence type="ECO:0000256" key="10">
    <source>
        <dbReference type="ARBA" id="ARBA00033334"/>
    </source>
</evidence>
<dbReference type="NCBIfam" id="TIGR00636">
    <property type="entry name" value="PduO_Nterm"/>
    <property type="match status" value="1"/>
</dbReference>
<evidence type="ECO:0000256" key="2">
    <source>
        <dbReference type="ARBA" id="ARBA00007487"/>
    </source>
</evidence>
<dbReference type="GO" id="GO:0008817">
    <property type="term" value="F:corrinoid adenosyltransferase activity"/>
    <property type="evidence" value="ECO:0007669"/>
    <property type="project" value="UniProtKB-EC"/>
</dbReference>
<dbReference type="EC" id="2.5.1.17" evidence="3 14"/>
<dbReference type="Proteomes" id="UP000704341">
    <property type="component" value="Unassembled WGS sequence"/>
</dbReference>
<dbReference type="EMBL" id="QORN01000005">
    <property type="protein sequence ID" value="MBD5805828.1"/>
    <property type="molecule type" value="Genomic_DNA"/>
</dbReference>
<evidence type="ECO:0000256" key="7">
    <source>
        <dbReference type="ARBA" id="ARBA00022741"/>
    </source>
</evidence>
<comment type="pathway">
    <text evidence="1 14">Cofactor biosynthesis; adenosylcobalamin biosynthesis; adenosylcobalamin from cob(II)yrinate a,c-diamide: step 2/7.</text>
</comment>
<dbReference type="InterPro" id="IPR036451">
    <property type="entry name" value="CblAdoTrfase-like_sf"/>
</dbReference>
<protein>
    <recommendedName>
        <fullName evidence="4 14">Corrinoid adenosyltransferase</fullName>
        <ecNumber evidence="3 14">2.5.1.17</ecNumber>
    </recommendedName>
    <alternativeName>
        <fullName evidence="9 14">Cob(II)alamin adenosyltransferase</fullName>
    </alternativeName>
    <alternativeName>
        <fullName evidence="11 14">Cob(II)yrinic acid a,c-diamide adenosyltransferase</fullName>
    </alternativeName>
    <alternativeName>
        <fullName evidence="10 14">Cobinamide/cobalamin adenosyltransferase</fullName>
    </alternativeName>
</protein>
<proteinExistence type="inferred from homology"/>
<dbReference type="Gene3D" id="1.20.1200.10">
    <property type="entry name" value="Cobalamin adenosyltransferase-like"/>
    <property type="match status" value="1"/>
</dbReference>
<evidence type="ECO:0000313" key="17">
    <source>
        <dbReference type="Proteomes" id="UP000704341"/>
    </source>
</evidence>
<comment type="catalytic activity">
    <reaction evidence="12 14">
        <text>2 cob(II)yrinate a,c diamide + reduced [electron-transfer flavoprotein] + 2 ATP = 2 adenosylcob(III)yrinate a,c-diamide + 2 triphosphate + oxidized [electron-transfer flavoprotein] + 3 H(+)</text>
        <dbReference type="Rhea" id="RHEA:11528"/>
        <dbReference type="Rhea" id="RHEA-COMP:10685"/>
        <dbReference type="Rhea" id="RHEA-COMP:10686"/>
        <dbReference type="ChEBI" id="CHEBI:15378"/>
        <dbReference type="ChEBI" id="CHEBI:18036"/>
        <dbReference type="ChEBI" id="CHEBI:30616"/>
        <dbReference type="ChEBI" id="CHEBI:57692"/>
        <dbReference type="ChEBI" id="CHEBI:58307"/>
        <dbReference type="ChEBI" id="CHEBI:58503"/>
        <dbReference type="ChEBI" id="CHEBI:58537"/>
        <dbReference type="EC" id="2.5.1.17"/>
    </reaction>
</comment>
<accession>A0ABR8P5K7</accession>
<dbReference type="SUPFAM" id="SSF89028">
    <property type="entry name" value="Cobalamin adenosyltransferase-like"/>
    <property type="match status" value="1"/>
</dbReference>
<keyword evidence="5 14" id="KW-0169">Cobalamin biosynthesis</keyword>
<reference evidence="16 17" key="1">
    <citation type="submission" date="2018-07" db="EMBL/GenBank/DDBJ databases">
        <title>Phylogenomic Insights into understanding Host Adaptation of Lactobacillus reuteri by a novel species, Lactobacillus spp. M31.</title>
        <authorList>
            <person name="Sharma S."/>
            <person name="Patil P."/>
            <person name="Korpole S."/>
            <person name="Patil P.B."/>
        </authorList>
    </citation>
    <scope>NUCLEOTIDE SEQUENCE [LARGE SCALE GENOMIC DNA]</scope>
    <source>
        <strain evidence="16 17">M31</strain>
    </source>
</reference>
<dbReference type="PANTHER" id="PTHR12213:SF0">
    <property type="entry name" value="CORRINOID ADENOSYLTRANSFERASE MMAB"/>
    <property type="match status" value="1"/>
</dbReference>
<evidence type="ECO:0000259" key="15">
    <source>
        <dbReference type="Pfam" id="PF01923"/>
    </source>
</evidence>